<dbReference type="CDD" id="cd01992">
    <property type="entry name" value="TilS_N"/>
    <property type="match status" value="1"/>
</dbReference>
<dbReference type="GO" id="GO:0005737">
    <property type="term" value="C:cytoplasm"/>
    <property type="evidence" value="ECO:0007669"/>
    <property type="project" value="UniProtKB-SubCell"/>
</dbReference>
<keyword evidence="11" id="KW-1185">Reference proteome</keyword>
<comment type="domain">
    <text evidence="8">The N-terminal region contains the highly conserved SGGXDS motif, predicted to be a P-loop motif involved in ATP binding.</text>
</comment>
<dbReference type="InterPro" id="IPR011063">
    <property type="entry name" value="TilS/TtcA_N"/>
</dbReference>
<gene>
    <name evidence="8" type="primary">tilS</name>
    <name evidence="10" type="ORF">SAMN04488090_4528</name>
</gene>
<protein>
    <recommendedName>
        <fullName evidence="8">tRNA(Ile)-lysidine synthase</fullName>
        <ecNumber evidence="8">6.3.4.19</ecNumber>
    </recommendedName>
    <alternativeName>
        <fullName evidence="8">tRNA(Ile)-2-lysyl-cytidine synthase</fullName>
    </alternativeName>
    <alternativeName>
        <fullName evidence="8">tRNA(Ile)-lysidine synthetase</fullName>
    </alternativeName>
</protein>
<dbReference type="RefSeq" id="WP_093208082.1">
    <property type="nucleotide sequence ID" value="NZ_FNGS01000010.1"/>
</dbReference>
<feature type="domain" description="Lysidine-tRNA(Ile) synthetase C-terminal" evidence="9">
    <location>
        <begin position="360"/>
        <end position="433"/>
    </location>
</feature>
<keyword evidence="5 8" id="KW-0547">Nucleotide-binding</keyword>
<accession>A0A1G9X2M7</accession>
<evidence type="ECO:0000256" key="4">
    <source>
        <dbReference type="ARBA" id="ARBA00022694"/>
    </source>
</evidence>
<comment type="function">
    <text evidence="8">Ligates lysine onto the cytidine present at position 34 of the AUA codon-specific tRNA(Ile) that contains the anticodon CAU, in an ATP-dependent manner. Cytidine is converted to lysidine, thus changing the amino acid specificity of the tRNA from methionine to isoleucine.</text>
</comment>
<dbReference type="SUPFAM" id="SSF56037">
    <property type="entry name" value="PheT/TilS domain"/>
    <property type="match status" value="1"/>
</dbReference>
<evidence type="ECO:0000256" key="3">
    <source>
        <dbReference type="ARBA" id="ARBA00022598"/>
    </source>
</evidence>
<dbReference type="NCBIfam" id="TIGR02433">
    <property type="entry name" value="lysidine_TilS_C"/>
    <property type="match status" value="1"/>
</dbReference>
<dbReference type="GO" id="GO:0005524">
    <property type="term" value="F:ATP binding"/>
    <property type="evidence" value="ECO:0007669"/>
    <property type="project" value="UniProtKB-UniRule"/>
</dbReference>
<dbReference type="PANTHER" id="PTHR43033">
    <property type="entry name" value="TRNA(ILE)-LYSIDINE SYNTHASE-RELATED"/>
    <property type="match status" value="1"/>
</dbReference>
<evidence type="ECO:0000256" key="6">
    <source>
        <dbReference type="ARBA" id="ARBA00022840"/>
    </source>
</evidence>
<keyword evidence="2 8" id="KW-0963">Cytoplasm</keyword>
<dbReference type="SMART" id="SM00977">
    <property type="entry name" value="TilS_C"/>
    <property type="match status" value="1"/>
</dbReference>
<evidence type="ECO:0000256" key="1">
    <source>
        <dbReference type="ARBA" id="ARBA00004496"/>
    </source>
</evidence>
<dbReference type="InterPro" id="IPR012795">
    <property type="entry name" value="tRNA_Ile_lys_synt_N"/>
</dbReference>
<comment type="subcellular location">
    <subcellularLocation>
        <location evidence="1 8">Cytoplasm</location>
    </subcellularLocation>
</comment>
<evidence type="ECO:0000256" key="7">
    <source>
        <dbReference type="ARBA" id="ARBA00048539"/>
    </source>
</evidence>
<name>A0A1G9X2M7_9BACT</name>
<dbReference type="SUPFAM" id="SSF52402">
    <property type="entry name" value="Adenine nucleotide alpha hydrolases-like"/>
    <property type="match status" value="1"/>
</dbReference>
<comment type="similarity">
    <text evidence="8">Belongs to the tRNA(Ile)-lysidine synthase family.</text>
</comment>
<evidence type="ECO:0000259" key="9">
    <source>
        <dbReference type="SMART" id="SM00977"/>
    </source>
</evidence>
<dbReference type="AlphaFoldDB" id="A0A1G9X2M7"/>
<dbReference type="InterPro" id="IPR012094">
    <property type="entry name" value="tRNA_Ile_lys_synt"/>
</dbReference>
<feature type="binding site" evidence="8">
    <location>
        <begin position="26"/>
        <end position="31"/>
    </location>
    <ligand>
        <name>ATP</name>
        <dbReference type="ChEBI" id="CHEBI:30616"/>
    </ligand>
</feature>
<organism evidence="10 11">
    <name type="scientific">Siphonobacter aquaeclarae</name>
    <dbReference type="NCBI Taxonomy" id="563176"/>
    <lineage>
        <taxon>Bacteria</taxon>
        <taxon>Pseudomonadati</taxon>
        <taxon>Bacteroidota</taxon>
        <taxon>Cytophagia</taxon>
        <taxon>Cytophagales</taxon>
        <taxon>Cytophagaceae</taxon>
        <taxon>Siphonobacter</taxon>
    </lineage>
</organism>
<dbReference type="Proteomes" id="UP000198901">
    <property type="component" value="Unassembled WGS sequence"/>
</dbReference>
<evidence type="ECO:0000256" key="8">
    <source>
        <dbReference type="HAMAP-Rule" id="MF_01161"/>
    </source>
</evidence>
<dbReference type="EMBL" id="FNGS01000010">
    <property type="protein sequence ID" value="SDM90791.1"/>
    <property type="molecule type" value="Genomic_DNA"/>
</dbReference>
<dbReference type="EC" id="6.3.4.19" evidence="8"/>
<keyword evidence="4 8" id="KW-0819">tRNA processing</keyword>
<dbReference type="STRING" id="563176.SAMN04488090_4528"/>
<dbReference type="OrthoDB" id="9807403at2"/>
<evidence type="ECO:0000256" key="2">
    <source>
        <dbReference type="ARBA" id="ARBA00022490"/>
    </source>
</evidence>
<keyword evidence="3 8" id="KW-0436">Ligase</keyword>
<dbReference type="PANTHER" id="PTHR43033:SF1">
    <property type="entry name" value="TRNA(ILE)-LYSIDINE SYNTHASE-RELATED"/>
    <property type="match status" value="1"/>
</dbReference>
<keyword evidence="6 8" id="KW-0067">ATP-binding</keyword>
<dbReference type="Gene3D" id="3.40.50.620">
    <property type="entry name" value="HUPs"/>
    <property type="match status" value="1"/>
</dbReference>
<dbReference type="InterPro" id="IPR012796">
    <property type="entry name" value="Lysidine-tRNA-synth_C"/>
</dbReference>
<evidence type="ECO:0000313" key="11">
    <source>
        <dbReference type="Proteomes" id="UP000198901"/>
    </source>
</evidence>
<evidence type="ECO:0000256" key="5">
    <source>
        <dbReference type="ARBA" id="ARBA00022741"/>
    </source>
</evidence>
<sequence>MLPEFLAFINQRTSIRPGQRLLLAVSGGIDSVVLTELIRQSGFPFGLAHVNFSLRGAESDRDAAFVRALAGNLGVPFHYTQVDTHSVAAENGWSTQLAARNLRYDWFAEIREQKGYDWIVTAHHLTDSLETVLLNLVRGTGLAGLHGIPVQNGRVCRPLLCFSREELLDFARNNELEWVEDSSNATTDYSRNRIRHDVLPVLRELNPGLEKTFRGSLDRLSAADRWFQALLIPLHRQVAESGRIDAAWLAAQPEPLLLFSELLRPYGFSYRQAVNIYENPAQQTGRYYFSGTHRLLWDRGVWMLDRADNVYPSFHIEENMPLISAPGFTLTFEKLSHTSFLPGNDPSVAWLDAECLPFPLVLRPWQAGDRFCPLGLGGKAQKVSDYLVDQKIPRNEKNGVYVLESNHEIAWIVGRRADERFKITENTKGIIRVTCQKESSLS</sequence>
<reference evidence="10 11" key="1">
    <citation type="submission" date="2016-10" db="EMBL/GenBank/DDBJ databases">
        <authorList>
            <person name="de Groot N.N."/>
        </authorList>
    </citation>
    <scope>NUCLEOTIDE SEQUENCE [LARGE SCALE GENOMIC DNA]</scope>
    <source>
        <strain evidence="10 11">DSM 21668</strain>
    </source>
</reference>
<comment type="catalytic activity">
    <reaction evidence="7 8">
        <text>cytidine(34) in tRNA(Ile2) + L-lysine + ATP = lysidine(34) in tRNA(Ile2) + AMP + diphosphate + H(+)</text>
        <dbReference type="Rhea" id="RHEA:43744"/>
        <dbReference type="Rhea" id="RHEA-COMP:10625"/>
        <dbReference type="Rhea" id="RHEA-COMP:10670"/>
        <dbReference type="ChEBI" id="CHEBI:15378"/>
        <dbReference type="ChEBI" id="CHEBI:30616"/>
        <dbReference type="ChEBI" id="CHEBI:32551"/>
        <dbReference type="ChEBI" id="CHEBI:33019"/>
        <dbReference type="ChEBI" id="CHEBI:82748"/>
        <dbReference type="ChEBI" id="CHEBI:83665"/>
        <dbReference type="ChEBI" id="CHEBI:456215"/>
        <dbReference type="EC" id="6.3.4.19"/>
    </reaction>
</comment>
<dbReference type="InterPro" id="IPR014729">
    <property type="entry name" value="Rossmann-like_a/b/a_fold"/>
</dbReference>
<dbReference type="NCBIfam" id="TIGR02432">
    <property type="entry name" value="lysidine_TilS_N"/>
    <property type="match status" value="1"/>
</dbReference>
<dbReference type="Pfam" id="PF01171">
    <property type="entry name" value="ATP_bind_3"/>
    <property type="match status" value="1"/>
</dbReference>
<proteinExistence type="inferred from homology"/>
<dbReference type="GO" id="GO:0032267">
    <property type="term" value="F:tRNA(Ile)-lysidine synthase activity"/>
    <property type="evidence" value="ECO:0007669"/>
    <property type="project" value="UniProtKB-EC"/>
</dbReference>
<dbReference type="Pfam" id="PF11734">
    <property type="entry name" value="TilS_C"/>
    <property type="match status" value="1"/>
</dbReference>
<evidence type="ECO:0000313" key="10">
    <source>
        <dbReference type="EMBL" id="SDM90791.1"/>
    </source>
</evidence>
<dbReference type="HAMAP" id="MF_01161">
    <property type="entry name" value="tRNA_Ile_lys_synt"/>
    <property type="match status" value="1"/>
</dbReference>
<dbReference type="GO" id="GO:0006400">
    <property type="term" value="P:tRNA modification"/>
    <property type="evidence" value="ECO:0007669"/>
    <property type="project" value="UniProtKB-UniRule"/>
</dbReference>